<dbReference type="InterPro" id="IPR051398">
    <property type="entry name" value="Polysacch_Deacetylase"/>
</dbReference>
<evidence type="ECO:0000256" key="1">
    <source>
        <dbReference type="ARBA" id="ARBA00022729"/>
    </source>
</evidence>
<feature type="domain" description="NodB homology" evidence="2">
    <location>
        <begin position="66"/>
        <end position="239"/>
    </location>
</feature>
<protein>
    <submittedName>
        <fullName evidence="3">Peptidoglycan/xylan/chitin deacetylase (PgdA/CDA1 family)</fullName>
    </submittedName>
</protein>
<accession>A0A7W7FV13</accession>
<gene>
    <name evidence="3" type="ORF">HNR67_004905</name>
</gene>
<dbReference type="AlphaFoldDB" id="A0A7W7FV13"/>
<dbReference type="EMBL" id="JACHMH010000001">
    <property type="protein sequence ID" value="MBB4678787.1"/>
    <property type="molecule type" value="Genomic_DNA"/>
</dbReference>
<dbReference type="InterPro" id="IPR011330">
    <property type="entry name" value="Glyco_hydro/deAcase_b/a-brl"/>
</dbReference>
<reference evidence="3 4" key="1">
    <citation type="submission" date="2020-08" db="EMBL/GenBank/DDBJ databases">
        <title>Sequencing the genomes of 1000 actinobacteria strains.</title>
        <authorList>
            <person name="Klenk H.-P."/>
        </authorList>
    </citation>
    <scope>NUCLEOTIDE SEQUENCE [LARGE SCALE GENOMIC DNA]</scope>
    <source>
        <strain evidence="3 4">DSM 44230</strain>
    </source>
</reference>
<dbReference type="PANTHER" id="PTHR34216">
    <property type="match status" value="1"/>
</dbReference>
<dbReference type="Proteomes" id="UP000533598">
    <property type="component" value="Unassembled WGS sequence"/>
</dbReference>
<evidence type="ECO:0000313" key="3">
    <source>
        <dbReference type="EMBL" id="MBB4678787.1"/>
    </source>
</evidence>
<name>A0A7W7FV13_9PSEU</name>
<dbReference type="SUPFAM" id="SSF88713">
    <property type="entry name" value="Glycoside hydrolase/deacetylase"/>
    <property type="match status" value="1"/>
</dbReference>
<keyword evidence="1" id="KW-0732">Signal</keyword>
<organism evidence="3 4">
    <name type="scientific">Crossiella cryophila</name>
    <dbReference type="NCBI Taxonomy" id="43355"/>
    <lineage>
        <taxon>Bacteria</taxon>
        <taxon>Bacillati</taxon>
        <taxon>Actinomycetota</taxon>
        <taxon>Actinomycetes</taxon>
        <taxon>Pseudonocardiales</taxon>
        <taxon>Pseudonocardiaceae</taxon>
        <taxon>Crossiella</taxon>
    </lineage>
</organism>
<dbReference type="RefSeq" id="WP_185004617.1">
    <property type="nucleotide sequence ID" value="NZ_BAAAUI010000052.1"/>
</dbReference>
<evidence type="ECO:0000313" key="4">
    <source>
        <dbReference type="Proteomes" id="UP000533598"/>
    </source>
</evidence>
<keyword evidence="4" id="KW-1185">Reference proteome</keyword>
<dbReference type="Pfam" id="PF01522">
    <property type="entry name" value="Polysacc_deac_1"/>
    <property type="match status" value="1"/>
</dbReference>
<proteinExistence type="predicted"/>
<dbReference type="Gene3D" id="3.20.20.370">
    <property type="entry name" value="Glycoside hydrolase/deacetylase"/>
    <property type="match status" value="1"/>
</dbReference>
<dbReference type="CDD" id="cd10918">
    <property type="entry name" value="CE4_NodB_like_5s_6s"/>
    <property type="match status" value="1"/>
</dbReference>
<dbReference type="InterPro" id="IPR002509">
    <property type="entry name" value="NODB_dom"/>
</dbReference>
<dbReference type="GO" id="GO:0016810">
    <property type="term" value="F:hydrolase activity, acting on carbon-nitrogen (but not peptide) bonds"/>
    <property type="evidence" value="ECO:0007669"/>
    <property type="project" value="InterPro"/>
</dbReference>
<dbReference type="PANTHER" id="PTHR34216:SF11">
    <property type="entry name" value="CHITOOLIGOSACCHARIDE DEACETYLASE"/>
    <property type="match status" value="1"/>
</dbReference>
<evidence type="ECO:0000259" key="2">
    <source>
        <dbReference type="Pfam" id="PF01522"/>
    </source>
</evidence>
<comment type="caution">
    <text evidence="3">The sequence shown here is derived from an EMBL/GenBank/DDBJ whole genome shotgun (WGS) entry which is preliminary data.</text>
</comment>
<dbReference type="GO" id="GO:0005975">
    <property type="term" value="P:carbohydrate metabolic process"/>
    <property type="evidence" value="ECO:0007669"/>
    <property type="project" value="InterPro"/>
</dbReference>
<sequence length="291" mass="32359">MTVVALLYHCVRPSEQAWPGDDLLRLSVGDHRFREQLKTLAANAEVLELSVALRHGPSLERSRNLYVTITFDDAYARTLELAQAAIRDTVGVPATVFVPAAHCAREQPYWWDVFGRAHGVRGWRDAAPADPAATLRELRGLRYAEAEARVLDLVRPEVVAQCPDRAATWAELAALDHEHLRFGSHGWWHENLSLLSLRELDHALREAHAAITGAGLPTVSALAYPFGRESDITWEQIREVVGLRHAYGLLSEAGRLMGAPATNPLALRRVFADDIPPEDLLRRIRTVAGQD</sequence>